<dbReference type="PANTHER" id="PTHR46558:SF4">
    <property type="entry name" value="DNA-BIDING PHAGE PROTEIN"/>
    <property type="match status" value="1"/>
</dbReference>
<feature type="transmembrane region" description="Helical" evidence="2">
    <location>
        <begin position="169"/>
        <end position="186"/>
    </location>
</feature>
<dbReference type="AlphaFoldDB" id="C0BZ66"/>
<dbReference type="eggNOG" id="COG1476">
    <property type="taxonomic scope" value="Bacteria"/>
</dbReference>
<keyword evidence="5" id="KW-1185">Reference proteome</keyword>
<evidence type="ECO:0000259" key="3">
    <source>
        <dbReference type="PROSITE" id="PS50943"/>
    </source>
</evidence>
<protein>
    <submittedName>
        <fullName evidence="4">DNA-binding helix-turn-helix protein</fullName>
    </submittedName>
</protein>
<dbReference type="STRING" id="553973.CLOHYLEM_05105"/>
<dbReference type="Gene3D" id="1.10.260.40">
    <property type="entry name" value="lambda repressor-like DNA-binding domains"/>
    <property type="match status" value="1"/>
</dbReference>
<dbReference type="SUPFAM" id="SSF47413">
    <property type="entry name" value="lambda repressor-like DNA-binding domains"/>
    <property type="match status" value="1"/>
</dbReference>
<organism evidence="4 5">
    <name type="scientific">[Clostridium] hylemonae DSM 15053</name>
    <dbReference type="NCBI Taxonomy" id="553973"/>
    <lineage>
        <taxon>Bacteria</taxon>
        <taxon>Bacillati</taxon>
        <taxon>Bacillota</taxon>
        <taxon>Clostridia</taxon>
        <taxon>Lachnospirales</taxon>
        <taxon>Lachnospiraceae</taxon>
    </lineage>
</organism>
<evidence type="ECO:0000313" key="5">
    <source>
        <dbReference type="Proteomes" id="UP000004893"/>
    </source>
</evidence>
<gene>
    <name evidence="4" type="ORF">CLOHYLEM_05105</name>
</gene>
<feature type="transmembrane region" description="Helical" evidence="2">
    <location>
        <begin position="206"/>
        <end position="224"/>
    </location>
</feature>
<accession>C0BZ66</accession>
<dbReference type="GO" id="GO:0003677">
    <property type="term" value="F:DNA binding"/>
    <property type="evidence" value="ECO:0007669"/>
    <property type="project" value="UniProtKB-KW"/>
</dbReference>
<dbReference type="PROSITE" id="PS50943">
    <property type="entry name" value="HTH_CROC1"/>
    <property type="match status" value="1"/>
</dbReference>
<keyword evidence="2" id="KW-1133">Transmembrane helix</keyword>
<dbReference type="SMART" id="SM00530">
    <property type="entry name" value="HTH_XRE"/>
    <property type="match status" value="1"/>
</dbReference>
<sequence>MKEETKMGFAENLQFLRQKKGYTQEQIAEQLQVSRQSVSKWESGGSFPEMDKLLQLSEMFQCGMDVLVQGDARNSYVEEHDEYEKHMNEYSRAISFGVGLLLLGVAVYELLAGVYTAEKICDMLFMFFVVGAVLIFVVQGLKHSEFARRYPMVGNVYTEKEIESFHKRYITMCAVGIGLIFCGFILELGMDGVALPPQLNEDAVHGVFMLFIAASISILVYAGLQKKKYSIYEYNSENASSPEKKKIGKLCGTIMMAAVLIYMLGGFWADGWGTLWVVFPAGGILCGIVSILLNKRKLGRTYLKDRVFMLCRAEKARPFVVYL</sequence>
<feature type="transmembrane region" description="Helical" evidence="2">
    <location>
        <begin position="123"/>
        <end position="141"/>
    </location>
</feature>
<keyword evidence="1 4" id="KW-0238">DNA-binding</keyword>
<reference evidence="4" key="1">
    <citation type="submission" date="2009-02" db="EMBL/GenBank/DDBJ databases">
        <authorList>
            <person name="Fulton L."/>
            <person name="Clifton S."/>
            <person name="Fulton B."/>
            <person name="Xu J."/>
            <person name="Minx P."/>
            <person name="Pepin K.H."/>
            <person name="Johnson M."/>
            <person name="Bhonagiri V."/>
            <person name="Nash W.E."/>
            <person name="Mardis E.R."/>
            <person name="Wilson R.K."/>
        </authorList>
    </citation>
    <scope>NUCLEOTIDE SEQUENCE [LARGE SCALE GENOMIC DNA]</scope>
    <source>
        <strain evidence="4">DSM 15053</strain>
    </source>
</reference>
<evidence type="ECO:0000313" key="4">
    <source>
        <dbReference type="EMBL" id="EEG74444.1"/>
    </source>
</evidence>
<feature type="transmembrane region" description="Helical" evidence="2">
    <location>
        <begin position="250"/>
        <end position="269"/>
    </location>
</feature>
<dbReference type="InterPro" id="IPR010982">
    <property type="entry name" value="Lambda_DNA-bd_dom_sf"/>
</dbReference>
<keyword evidence="2" id="KW-0812">Transmembrane</keyword>
<feature type="transmembrane region" description="Helical" evidence="2">
    <location>
        <begin position="93"/>
        <end position="117"/>
    </location>
</feature>
<dbReference type="Proteomes" id="UP000004893">
    <property type="component" value="Unassembled WGS sequence"/>
</dbReference>
<feature type="transmembrane region" description="Helical" evidence="2">
    <location>
        <begin position="275"/>
        <end position="294"/>
    </location>
</feature>
<dbReference type="EMBL" id="ABYI02000019">
    <property type="protein sequence ID" value="EEG74444.1"/>
    <property type="molecule type" value="Genomic_DNA"/>
</dbReference>
<dbReference type="CDD" id="cd00093">
    <property type="entry name" value="HTH_XRE"/>
    <property type="match status" value="1"/>
</dbReference>
<proteinExistence type="predicted"/>
<evidence type="ECO:0000256" key="2">
    <source>
        <dbReference type="SAM" id="Phobius"/>
    </source>
</evidence>
<dbReference type="PANTHER" id="PTHR46558">
    <property type="entry name" value="TRACRIPTIONAL REGULATORY PROTEIN-RELATED-RELATED"/>
    <property type="match status" value="1"/>
</dbReference>
<dbReference type="HOGENOM" id="CLU_060318_0_0_9"/>
<dbReference type="Pfam" id="PF01381">
    <property type="entry name" value="HTH_3"/>
    <property type="match status" value="1"/>
</dbReference>
<dbReference type="InterPro" id="IPR001387">
    <property type="entry name" value="Cro/C1-type_HTH"/>
</dbReference>
<keyword evidence="2" id="KW-0472">Membrane</keyword>
<evidence type="ECO:0000256" key="1">
    <source>
        <dbReference type="ARBA" id="ARBA00023125"/>
    </source>
</evidence>
<comment type="caution">
    <text evidence="4">The sequence shown here is derived from an EMBL/GenBank/DDBJ whole genome shotgun (WGS) entry which is preliminary data.</text>
</comment>
<feature type="domain" description="HTH cro/C1-type" evidence="3">
    <location>
        <begin position="13"/>
        <end position="67"/>
    </location>
</feature>
<reference evidence="4" key="2">
    <citation type="submission" date="2013-06" db="EMBL/GenBank/DDBJ databases">
        <title>Draft genome sequence of Clostridium hylemonae (DSM 15053).</title>
        <authorList>
            <person name="Sudarsanam P."/>
            <person name="Ley R."/>
            <person name="Guruge J."/>
            <person name="Turnbaugh P.J."/>
            <person name="Mahowald M."/>
            <person name="Liep D."/>
            <person name="Gordon J."/>
        </authorList>
    </citation>
    <scope>NUCLEOTIDE SEQUENCE</scope>
    <source>
        <strain evidence="4">DSM 15053</strain>
    </source>
</reference>
<name>C0BZ66_9FIRM</name>